<feature type="signal peptide" evidence="8">
    <location>
        <begin position="1"/>
        <end position="21"/>
    </location>
</feature>
<keyword evidence="5 7" id="KW-0472">Membrane</keyword>
<dbReference type="InterPro" id="IPR007014">
    <property type="entry name" value="FUN14"/>
</dbReference>
<proteinExistence type="inferred from homology"/>
<comment type="similarity">
    <text evidence="2">Belongs to the FUN14 family.</text>
</comment>
<comment type="caution">
    <text evidence="9">The sequence shown here is derived from an EMBL/GenBank/DDBJ whole genome shotgun (WGS) entry which is preliminary data.</text>
</comment>
<gene>
    <name evidence="9" type="ORF">Ctob_007558</name>
</gene>
<evidence type="ECO:0000256" key="4">
    <source>
        <dbReference type="ARBA" id="ARBA00022989"/>
    </source>
</evidence>
<evidence type="ECO:0008006" key="11">
    <source>
        <dbReference type="Google" id="ProtNLM"/>
    </source>
</evidence>
<evidence type="ECO:0000256" key="8">
    <source>
        <dbReference type="SAM" id="SignalP"/>
    </source>
</evidence>
<dbReference type="EMBL" id="JWZX01002935">
    <property type="protein sequence ID" value="KOO25745.1"/>
    <property type="molecule type" value="Genomic_DNA"/>
</dbReference>
<dbReference type="InterPro" id="IPR018247">
    <property type="entry name" value="EF_Hand_1_Ca_BS"/>
</dbReference>
<keyword evidence="3 7" id="KW-0812">Transmembrane</keyword>
<name>A0A0M0JGZ7_9EUKA</name>
<dbReference type="PANTHER" id="PTHR21346">
    <property type="entry name" value="FUN14 DOMAIN CONTAINING"/>
    <property type="match status" value="1"/>
</dbReference>
<feature type="coiled-coil region" evidence="6">
    <location>
        <begin position="48"/>
        <end position="75"/>
    </location>
</feature>
<evidence type="ECO:0000256" key="6">
    <source>
        <dbReference type="SAM" id="Coils"/>
    </source>
</evidence>
<feature type="transmembrane region" description="Helical" evidence="7">
    <location>
        <begin position="195"/>
        <end position="214"/>
    </location>
</feature>
<evidence type="ECO:0000313" key="9">
    <source>
        <dbReference type="EMBL" id="KOO25745.1"/>
    </source>
</evidence>
<organism evidence="9 10">
    <name type="scientific">Chrysochromulina tobinii</name>
    <dbReference type="NCBI Taxonomy" id="1460289"/>
    <lineage>
        <taxon>Eukaryota</taxon>
        <taxon>Haptista</taxon>
        <taxon>Haptophyta</taxon>
        <taxon>Prymnesiophyceae</taxon>
        <taxon>Prymnesiales</taxon>
        <taxon>Chrysochromulinaceae</taxon>
        <taxon>Chrysochromulina</taxon>
    </lineage>
</organism>
<reference evidence="10" key="1">
    <citation type="journal article" date="2015" name="PLoS Genet.">
        <title>Genome Sequence and Transcriptome Analyses of Chrysochromulina tobin: Metabolic Tools for Enhanced Algal Fitness in the Prominent Order Prymnesiales (Haptophyceae).</title>
        <authorList>
            <person name="Hovde B.T."/>
            <person name="Deodato C.R."/>
            <person name="Hunsperger H.M."/>
            <person name="Ryken S.A."/>
            <person name="Yost W."/>
            <person name="Jha R.K."/>
            <person name="Patterson J."/>
            <person name="Monnat R.J. Jr."/>
            <person name="Barlow S.B."/>
            <person name="Starkenburg S.R."/>
            <person name="Cattolico R.A."/>
        </authorList>
    </citation>
    <scope>NUCLEOTIDE SEQUENCE</scope>
    <source>
        <strain evidence="10">CCMP291</strain>
    </source>
</reference>
<dbReference type="Proteomes" id="UP000037460">
    <property type="component" value="Unassembled WGS sequence"/>
</dbReference>
<dbReference type="PROSITE" id="PS00018">
    <property type="entry name" value="EF_HAND_1"/>
    <property type="match status" value="1"/>
</dbReference>
<dbReference type="AlphaFoldDB" id="A0A0M0JGZ7"/>
<evidence type="ECO:0000256" key="7">
    <source>
        <dbReference type="SAM" id="Phobius"/>
    </source>
</evidence>
<accession>A0A0M0JGZ7</accession>
<evidence type="ECO:0000256" key="3">
    <source>
        <dbReference type="ARBA" id="ARBA00022692"/>
    </source>
</evidence>
<evidence type="ECO:0000256" key="5">
    <source>
        <dbReference type="ARBA" id="ARBA00023136"/>
    </source>
</evidence>
<evidence type="ECO:0000313" key="10">
    <source>
        <dbReference type="Proteomes" id="UP000037460"/>
    </source>
</evidence>
<sequence>MFALLGRRGLNLCARPALAAAATVTFTSLTTPAPADCLLGFGGKSTAELKLEAKIATLETTVKQLETEKKGLKETMAATTVWTKLTEAVPETGKDVLDWGKQKAAEGVEMGLPADLSYGFVAGGCVGYATRIALGVAAAAAGGVLIFLQVLQHNEIIKINYTKISDSFKSMGDLDGDGKVDMSDLSIAKDKYLKIMGHGLATGGGFAGGFLFGFRRA</sequence>
<comment type="subcellular location">
    <subcellularLocation>
        <location evidence="1">Membrane</location>
    </subcellularLocation>
</comment>
<dbReference type="GO" id="GO:0016020">
    <property type="term" value="C:membrane"/>
    <property type="evidence" value="ECO:0007669"/>
    <property type="project" value="UniProtKB-SubCell"/>
</dbReference>
<dbReference type="PANTHER" id="PTHR21346:SF10">
    <property type="entry name" value="TRANSMEMBRANE PROTEIN"/>
    <property type="match status" value="1"/>
</dbReference>
<keyword evidence="8" id="KW-0732">Signal</keyword>
<keyword evidence="10" id="KW-1185">Reference proteome</keyword>
<dbReference type="OrthoDB" id="163794at2759"/>
<protein>
    <recommendedName>
        <fullName evidence="11">EF-hand domain-containing protein</fullName>
    </recommendedName>
</protein>
<feature type="transmembrane region" description="Helical" evidence="7">
    <location>
        <begin position="132"/>
        <end position="151"/>
    </location>
</feature>
<evidence type="ECO:0000256" key="2">
    <source>
        <dbReference type="ARBA" id="ARBA00009160"/>
    </source>
</evidence>
<evidence type="ECO:0000256" key="1">
    <source>
        <dbReference type="ARBA" id="ARBA00004370"/>
    </source>
</evidence>
<keyword evidence="4 7" id="KW-1133">Transmembrane helix</keyword>
<feature type="chain" id="PRO_5005601750" description="EF-hand domain-containing protein" evidence="8">
    <location>
        <begin position="22"/>
        <end position="217"/>
    </location>
</feature>
<keyword evidence="6" id="KW-0175">Coiled coil</keyword>
<dbReference type="Pfam" id="PF04930">
    <property type="entry name" value="FUN14"/>
    <property type="match status" value="1"/>
</dbReference>